<name>K8WXB5_9GAMM</name>
<dbReference type="HOGENOM" id="CLU_745694_0_0_6"/>
<sequence length="385" mass="40986">MKFKVIGLSIMKYMLSKMIDKCRIGIINSVILSAFLSMLSTGSVHAAIIVKDGFNPIKTESINIRTGTSTTSAWVYTLLAPTYFGITLMQSNHDGCYGSSVQSLVSMDGYSGIQLAPNVLLVIYNTTLTSTAQRSNNSIQTQIATFDTKGNLSVNTGTQVNGKICYDVRNDSRQTLNMTNVRYTSGNITWGIYVKPGNGSSQLNVPNVLIGKLGDGARWEEHVLSISGNSLVINPPIKCTVAAPPTIEFGKIYLTGNEKDGDILAYNNGNVSLNCSSDEQTATANTTISITGNKGRYTDTLALSGTSASAEIRGIIGSPIPPTGSCSAKGDGYTNFIHFSAPTPIDVGKINVGTNLIPYSFTLCSKGVYALGEATATATMDINWE</sequence>
<keyword evidence="2" id="KW-1185">Reference proteome</keyword>
<evidence type="ECO:0000313" key="1">
    <source>
        <dbReference type="EMBL" id="EKT62032.1"/>
    </source>
</evidence>
<comment type="caution">
    <text evidence="1">The sequence shown here is derived from an EMBL/GenBank/DDBJ whole genome shotgun (WGS) entry which is preliminary data.</text>
</comment>
<dbReference type="PATRIC" id="fig|1141662.3.peg.1837"/>
<dbReference type="Proteomes" id="UP000009336">
    <property type="component" value="Unassembled WGS sequence"/>
</dbReference>
<gene>
    <name evidence="1" type="ORF">OOA_09076</name>
</gene>
<reference evidence="1 2" key="1">
    <citation type="journal article" date="2012" name="BMC Genomics">
        <title>Comparative genomics of bacteria in the genus Providencia isolated from wild Drosophila melanogaster.</title>
        <authorList>
            <person name="Galac M.R."/>
            <person name="Lazzaro B.P."/>
        </authorList>
    </citation>
    <scope>NUCLEOTIDE SEQUENCE [LARGE SCALE GENOMIC DNA]</scope>
    <source>
        <strain evidence="1 2">DSM 19968</strain>
    </source>
</reference>
<organism evidence="1 2">
    <name type="scientific">Providencia burhodogranariea DSM 19968</name>
    <dbReference type="NCBI Taxonomy" id="1141662"/>
    <lineage>
        <taxon>Bacteria</taxon>
        <taxon>Pseudomonadati</taxon>
        <taxon>Pseudomonadota</taxon>
        <taxon>Gammaproteobacteria</taxon>
        <taxon>Enterobacterales</taxon>
        <taxon>Morganellaceae</taxon>
        <taxon>Providencia</taxon>
    </lineage>
</organism>
<dbReference type="eggNOG" id="ENOG5031JYZ">
    <property type="taxonomic scope" value="Bacteria"/>
</dbReference>
<accession>K8WXB5</accession>
<protein>
    <recommendedName>
        <fullName evidence="3">Fimbrial protein</fullName>
    </recommendedName>
</protein>
<dbReference type="EMBL" id="AKKL01000022">
    <property type="protein sequence ID" value="EKT62032.1"/>
    <property type="molecule type" value="Genomic_DNA"/>
</dbReference>
<evidence type="ECO:0000313" key="2">
    <source>
        <dbReference type="Proteomes" id="UP000009336"/>
    </source>
</evidence>
<dbReference type="AlphaFoldDB" id="K8WXB5"/>
<evidence type="ECO:0008006" key="3">
    <source>
        <dbReference type="Google" id="ProtNLM"/>
    </source>
</evidence>
<proteinExistence type="predicted"/>
<dbReference type="STRING" id="1141662.OOA_09076"/>